<evidence type="ECO:0000313" key="5">
    <source>
        <dbReference type="Proteomes" id="UP000639772"/>
    </source>
</evidence>
<organism evidence="3 5">
    <name type="scientific">Vanilla planifolia</name>
    <name type="common">Vanilla</name>
    <dbReference type="NCBI Taxonomy" id="51239"/>
    <lineage>
        <taxon>Eukaryota</taxon>
        <taxon>Viridiplantae</taxon>
        <taxon>Streptophyta</taxon>
        <taxon>Embryophyta</taxon>
        <taxon>Tracheophyta</taxon>
        <taxon>Spermatophyta</taxon>
        <taxon>Magnoliopsida</taxon>
        <taxon>Liliopsida</taxon>
        <taxon>Asparagales</taxon>
        <taxon>Orchidaceae</taxon>
        <taxon>Vanilloideae</taxon>
        <taxon>Vanilleae</taxon>
        <taxon>Vanilla</taxon>
    </lineage>
</organism>
<accession>A0A835PWW0</accession>
<dbReference type="AlphaFoldDB" id="A0A835PWW0"/>
<dbReference type="EMBL" id="JADCNL010000011">
    <property type="protein sequence ID" value="KAG0460437.1"/>
    <property type="molecule type" value="Genomic_DNA"/>
</dbReference>
<sequence length="102" mass="11374">MSKEHKFSEGNGRNCGNPSKGAVGNDCIVQTRQLGDRSKGLLKIPVGFWRAALRLVGEEDQRLVKEKLKGQWEKSPKIGNRKARERLGGWLKKSLVDDSTKA</sequence>
<gene>
    <name evidence="3" type="ORF">HPP92_020331</name>
    <name evidence="2" type="ORF">HPP92_020734</name>
</gene>
<name>A0A835PWW0_VANPL</name>
<comment type="caution">
    <text evidence="3">The sequence shown here is derived from an EMBL/GenBank/DDBJ whole genome shotgun (WGS) entry which is preliminary data.</text>
</comment>
<evidence type="ECO:0000256" key="1">
    <source>
        <dbReference type="SAM" id="MobiDB-lite"/>
    </source>
</evidence>
<proteinExistence type="predicted"/>
<evidence type="ECO:0000313" key="3">
    <source>
        <dbReference type="EMBL" id="KAG0461855.1"/>
    </source>
</evidence>
<dbReference type="Proteomes" id="UP000639772">
    <property type="component" value="Chromosome 11"/>
</dbReference>
<feature type="region of interest" description="Disordered" evidence="1">
    <location>
        <begin position="1"/>
        <end position="23"/>
    </location>
</feature>
<evidence type="ECO:0000313" key="4">
    <source>
        <dbReference type="Proteomes" id="UP000636800"/>
    </source>
</evidence>
<dbReference type="Proteomes" id="UP000636800">
    <property type="component" value="Chromosome 11"/>
</dbReference>
<protein>
    <submittedName>
        <fullName evidence="3">Uncharacterized protein</fullName>
    </submittedName>
</protein>
<keyword evidence="4" id="KW-1185">Reference proteome</keyword>
<evidence type="ECO:0000313" key="2">
    <source>
        <dbReference type="EMBL" id="KAG0460437.1"/>
    </source>
</evidence>
<dbReference type="EMBL" id="JADCNM010000011">
    <property type="protein sequence ID" value="KAG0461855.1"/>
    <property type="molecule type" value="Genomic_DNA"/>
</dbReference>
<reference evidence="4 5" key="1">
    <citation type="journal article" date="2020" name="Nat. Food">
        <title>A phased Vanilla planifolia genome enables genetic improvement of flavour and production.</title>
        <authorList>
            <person name="Hasing T."/>
            <person name="Tang H."/>
            <person name="Brym M."/>
            <person name="Khazi F."/>
            <person name="Huang T."/>
            <person name="Chambers A.H."/>
        </authorList>
    </citation>
    <scope>NUCLEOTIDE SEQUENCE [LARGE SCALE GENOMIC DNA]</scope>
    <source>
        <tissue evidence="3">Leaf</tissue>
    </source>
</reference>